<feature type="compositionally biased region" description="Basic residues" evidence="1">
    <location>
        <begin position="8"/>
        <end position="27"/>
    </location>
</feature>
<dbReference type="GO" id="GO:0034965">
    <property type="term" value="P:intronic box C/D snoRNA processing"/>
    <property type="evidence" value="ECO:0007669"/>
    <property type="project" value="TreeGrafter"/>
</dbReference>
<dbReference type="PANTHER" id="PTHR28272:SF1">
    <property type="entry name" value="RIBONUCLEASES P_MRP PROTEIN SUBUNIT POP3"/>
    <property type="match status" value="1"/>
</dbReference>
<dbReference type="Pfam" id="PF08228">
    <property type="entry name" value="RNase_P_pop3"/>
    <property type="match status" value="1"/>
</dbReference>
<feature type="region of interest" description="Disordered" evidence="1">
    <location>
        <begin position="1"/>
        <end position="39"/>
    </location>
</feature>
<name>A0A875RXB8_EENNA</name>
<dbReference type="EMBL" id="CP064812">
    <property type="protein sequence ID" value="QPG73686.1"/>
    <property type="molecule type" value="Genomic_DNA"/>
</dbReference>
<keyword evidence="3" id="KW-1185">Reference proteome</keyword>
<evidence type="ECO:0000256" key="1">
    <source>
        <dbReference type="SAM" id="MobiDB-lite"/>
    </source>
</evidence>
<evidence type="ECO:0000313" key="2">
    <source>
        <dbReference type="EMBL" id="QPG73686.1"/>
    </source>
</evidence>
<accession>A0A875RXB8</accession>
<dbReference type="GO" id="GO:0000171">
    <property type="term" value="F:ribonuclease MRP activity"/>
    <property type="evidence" value="ECO:0007669"/>
    <property type="project" value="TreeGrafter"/>
</dbReference>
<dbReference type="GO" id="GO:0005655">
    <property type="term" value="C:nucleolar ribonuclease P complex"/>
    <property type="evidence" value="ECO:0007669"/>
    <property type="project" value="TreeGrafter"/>
</dbReference>
<protein>
    <submittedName>
        <fullName evidence="2">Uncharacterized protein</fullName>
    </submittedName>
</protein>
<sequence length="251" mass="28605">MATGSKKTVIKPKKVIPNKQKTRKKVALSKAKSSSSLRSLNQKKRKVFKPILSNPYTRRNEWPHIEPKIMRSILDLLVDRVLSDTGKYNQLSKEEKKLDLTVVPEEADYISYGFNSTMKLLENQIKQRRQGKLNLSNPDTVSYVFVCKLDMTSNLLYLHFPIMSSIAKVKLIQLPKGSNLKLKNALGIKQTVEILVLKKGLVDKYPILSRLVEDNVSDVNVGFLDNDTLGLDVRFLLVDQPVGKKRKKKNE</sequence>
<dbReference type="GO" id="GO:0005829">
    <property type="term" value="C:cytosol"/>
    <property type="evidence" value="ECO:0007669"/>
    <property type="project" value="TreeGrafter"/>
</dbReference>
<dbReference type="InterPro" id="IPR013241">
    <property type="entry name" value="RNase_P_Pop3"/>
</dbReference>
<organism evidence="2 3">
    <name type="scientific">Eeniella nana</name>
    <name type="common">Yeast</name>
    <name type="synonym">Brettanomyces nanus</name>
    <dbReference type="NCBI Taxonomy" id="13502"/>
    <lineage>
        <taxon>Eukaryota</taxon>
        <taxon>Fungi</taxon>
        <taxon>Dikarya</taxon>
        <taxon>Ascomycota</taxon>
        <taxon>Saccharomycotina</taxon>
        <taxon>Pichiomycetes</taxon>
        <taxon>Pichiales</taxon>
        <taxon>Pichiaceae</taxon>
        <taxon>Brettanomyces</taxon>
    </lineage>
</organism>
<dbReference type="GO" id="GO:0006364">
    <property type="term" value="P:rRNA processing"/>
    <property type="evidence" value="ECO:0007669"/>
    <property type="project" value="InterPro"/>
</dbReference>
<feature type="compositionally biased region" description="Low complexity" evidence="1">
    <location>
        <begin position="28"/>
        <end position="39"/>
    </location>
</feature>
<dbReference type="AlphaFoldDB" id="A0A875RXB8"/>
<dbReference type="RefSeq" id="XP_038777251.1">
    <property type="nucleotide sequence ID" value="XM_038921323.1"/>
</dbReference>
<dbReference type="OrthoDB" id="20109at2759"/>
<gene>
    <name evidence="2" type="ORF">FOA43_000999</name>
</gene>
<dbReference type="GeneID" id="62194400"/>
<dbReference type="GO" id="GO:0008033">
    <property type="term" value="P:tRNA processing"/>
    <property type="evidence" value="ECO:0007669"/>
    <property type="project" value="InterPro"/>
</dbReference>
<dbReference type="GO" id="GO:0000172">
    <property type="term" value="C:ribonuclease MRP complex"/>
    <property type="evidence" value="ECO:0007669"/>
    <property type="project" value="TreeGrafter"/>
</dbReference>
<dbReference type="PANTHER" id="PTHR28272">
    <property type="entry name" value="RIBONUCLEASES P/MRP PROTEIN SUBUNIT POP3"/>
    <property type="match status" value="1"/>
</dbReference>
<dbReference type="Proteomes" id="UP000662931">
    <property type="component" value="Chromosome 1"/>
</dbReference>
<evidence type="ECO:0000313" key="3">
    <source>
        <dbReference type="Proteomes" id="UP000662931"/>
    </source>
</evidence>
<dbReference type="KEGG" id="bnn:FOA43_000999"/>
<proteinExistence type="predicted"/>
<reference evidence="2" key="1">
    <citation type="submission" date="2020-10" db="EMBL/GenBank/DDBJ databases">
        <authorList>
            <person name="Roach M.J.R."/>
        </authorList>
    </citation>
    <scope>NUCLEOTIDE SEQUENCE</scope>
    <source>
        <strain evidence="2">CBS 1945</strain>
    </source>
</reference>
<dbReference type="GO" id="GO:0004526">
    <property type="term" value="F:ribonuclease P activity"/>
    <property type="evidence" value="ECO:0007669"/>
    <property type="project" value="TreeGrafter"/>
</dbReference>